<dbReference type="Proteomes" id="UP000054337">
    <property type="component" value="Unassembled WGS sequence"/>
</dbReference>
<dbReference type="RefSeq" id="XP_014557365.1">
    <property type="nucleotide sequence ID" value="XM_014701879.1"/>
</dbReference>
<gene>
    <name evidence="2" type="ORF">COCVIDRAFT_15384</name>
</gene>
<name>W7EP80_BIPV3</name>
<keyword evidence="3" id="KW-1185">Reference proteome</keyword>
<feature type="transmembrane region" description="Helical" evidence="1">
    <location>
        <begin position="92"/>
        <end position="115"/>
    </location>
</feature>
<protein>
    <submittedName>
        <fullName evidence="2">Uncharacterized protein</fullName>
    </submittedName>
</protein>
<organism evidence="2 3">
    <name type="scientific">Bipolaris victoriae (strain FI3)</name>
    <name type="common">Victoria blight of oats agent</name>
    <name type="synonym">Cochliobolus victoriae</name>
    <dbReference type="NCBI Taxonomy" id="930091"/>
    <lineage>
        <taxon>Eukaryota</taxon>
        <taxon>Fungi</taxon>
        <taxon>Dikarya</taxon>
        <taxon>Ascomycota</taxon>
        <taxon>Pezizomycotina</taxon>
        <taxon>Dothideomycetes</taxon>
        <taxon>Pleosporomycetidae</taxon>
        <taxon>Pleosporales</taxon>
        <taxon>Pleosporineae</taxon>
        <taxon>Pleosporaceae</taxon>
        <taxon>Bipolaris</taxon>
    </lineage>
</organism>
<proteinExistence type="predicted"/>
<keyword evidence="1" id="KW-1133">Transmembrane helix</keyword>
<dbReference type="EMBL" id="KI968726">
    <property type="protein sequence ID" value="EUN27865.1"/>
    <property type="molecule type" value="Genomic_DNA"/>
</dbReference>
<dbReference type="GeneID" id="26251654"/>
<dbReference type="AlphaFoldDB" id="W7EP80"/>
<evidence type="ECO:0000313" key="2">
    <source>
        <dbReference type="EMBL" id="EUN27865.1"/>
    </source>
</evidence>
<keyword evidence="1" id="KW-0812">Transmembrane</keyword>
<evidence type="ECO:0000256" key="1">
    <source>
        <dbReference type="SAM" id="Phobius"/>
    </source>
</evidence>
<sequence length="159" mass="17327">MVVDEQKRSTLIWMQNDTAKWVGVGVFALVWDDSVAQLVFACADYVVAALVPRPAAPLPLLHHHHSTPPPSLHAARTCACASPNALCRIPSLVVTITTTFIIIIIIIFIIIFIMATTTSNNNKSSSSSPLPPMLFSSRAHESALWPPNHHAVGHTTCDW</sequence>
<reference evidence="2 3" key="1">
    <citation type="journal article" date="2013" name="PLoS Genet.">
        <title>Comparative genome structure, secondary metabolite, and effector coding capacity across Cochliobolus pathogens.</title>
        <authorList>
            <person name="Condon B.J."/>
            <person name="Leng Y."/>
            <person name="Wu D."/>
            <person name="Bushley K.E."/>
            <person name="Ohm R.A."/>
            <person name="Otillar R."/>
            <person name="Martin J."/>
            <person name="Schackwitz W."/>
            <person name="Grimwood J."/>
            <person name="MohdZainudin N."/>
            <person name="Xue C."/>
            <person name="Wang R."/>
            <person name="Manning V.A."/>
            <person name="Dhillon B."/>
            <person name="Tu Z.J."/>
            <person name="Steffenson B.J."/>
            <person name="Salamov A."/>
            <person name="Sun H."/>
            <person name="Lowry S."/>
            <person name="LaButti K."/>
            <person name="Han J."/>
            <person name="Copeland A."/>
            <person name="Lindquist E."/>
            <person name="Barry K."/>
            <person name="Schmutz J."/>
            <person name="Baker S.E."/>
            <person name="Ciuffetti L.M."/>
            <person name="Grigoriev I.V."/>
            <person name="Zhong S."/>
            <person name="Turgeon B.G."/>
        </authorList>
    </citation>
    <scope>NUCLEOTIDE SEQUENCE [LARGE SCALE GENOMIC DNA]</scope>
    <source>
        <strain evidence="2 3">FI3</strain>
    </source>
</reference>
<keyword evidence="1" id="KW-0472">Membrane</keyword>
<accession>W7EP80</accession>
<dbReference type="HOGENOM" id="CLU_1695175_0_0_1"/>
<evidence type="ECO:0000313" key="3">
    <source>
        <dbReference type="Proteomes" id="UP000054337"/>
    </source>
</evidence>